<proteinExistence type="predicted"/>
<evidence type="ECO:0000259" key="1">
    <source>
        <dbReference type="Pfam" id="PF01636"/>
    </source>
</evidence>
<organism evidence="2 3">
    <name type="scientific">Actinomadura fulvescens</name>
    <dbReference type="NCBI Taxonomy" id="46160"/>
    <lineage>
        <taxon>Bacteria</taxon>
        <taxon>Bacillati</taxon>
        <taxon>Actinomycetota</taxon>
        <taxon>Actinomycetes</taxon>
        <taxon>Streptosporangiales</taxon>
        <taxon>Thermomonosporaceae</taxon>
        <taxon>Actinomadura</taxon>
    </lineage>
</organism>
<sequence length="304" mass="33785">MPYVETPLTESMRDTIEKAWGRGFGGEAERLFGGEESAAYRIADVVVRVGPVWRDTAEAEWCHSIAVHAASVMPEAVAPLRTADGATVVRADGRPLSLWPYVEGEWPDADEPAVRLAGARLLARLHRALASYAPPPRPVAAFVETGLYGEAPQDVPELADPELDRWLAGFHRRNRTRHPLHGDYYTGNTLARGGELVAVLDWDEAIVGAPELEVASAALEWSDEDSGAAAQWREFVAEYHRAGGTAGPMDDVTVAQLIRHRLRREAAYFELARRRGAEHDEDDVEYYRRRVEMFFDLRPSARAS</sequence>
<accession>A0ABP6C460</accession>
<gene>
    <name evidence="2" type="ORF">GCM10010411_32300</name>
</gene>
<name>A0ABP6C460_9ACTN</name>
<dbReference type="RefSeq" id="WP_344541693.1">
    <property type="nucleotide sequence ID" value="NZ_BAAATD010000004.1"/>
</dbReference>
<dbReference type="Proteomes" id="UP001501509">
    <property type="component" value="Unassembled WGS sequence"/>
</dbReference>
<dbReference type="Pfam" id="PF01636">
    <property type="entry name" value="APH"/>
    <property type="match status" value="1"/>
</dbReference>
<feature type="domain" description="Aminoglycoside phosphotransferase" evidence="1">
    <location>
        <begin position="34"/>
        <end position="243"/>
    </location>
</feature>
<evidence type="ECO:0000313" key="2">
    <source>
        <dbReference type="EMBL" id="GAA2596381.1"/>
    </source>
</evidence>
<dbReference type="Gene3D" id="3.90.1200.10">
    <property type="match status" value="1"/>
</dbReference>
<dbReference type="InterPro" id="IPR011009">
    <property type="entry name" value="Kinase-like_dom_sf"/>
</dbReference>
<comment type="caution">
    <text evidence="2">The sequence shown here is derived from an EMBL/GenBank/DDBJ whole genome shotgun (WGS) entry which is preliminary data.</text>
</comment>
<dbReference type="SUPFAM" id="SSF56112">
    <property type="entry name" value="Protein kinase-like (PK-like)"/>
    <property type="match status" value="1"/>
</dbReference>
<dbReference type="EMBL" id="BAAATD010000004">
    <property type="protein sequence ID" value="GAA2596381.1"/>
    <property type="molecule type" value="Genomic_DNA"/>
</dbReference>
<dbReference type="InterPro" id="IPR002575">
    <property type="entry name" value="Aminoglycoside_PTrfase"/>
</dbReference>
<protein>
    <recommendedName>
        <fullName evidence="1">Aminoglycoside phosphotransferase domain-containing protein</fullName>
    </recommendedName>
</protein>
<keyword evidence="3" id="KW-1185">Reference proteome</keyword>
<evidence type="ECO:0000313" key="3">
    <source>
        <dbReference type="Proteomes" id="UP001501509"/>
    </source>
</evidence>
<reference evidence="3" key="1">
    <citation type="journal article" date="2019" name="Int. J. Syst. Evol. Microbiol.">
        <title>The Global Catalogue of Microorganisms (GCM) 10K type strain sequencing project: providing services to taxonomists for standard genome sequencing and annotation.</title>
        <authorList>
            <consortium name="The Broad Institute Genomics Platform"/>
            <consortium name="The Broad Institute Genome Sequencing Center for Infectious Disease"/>
            <person name="Wu L."/>
            <person name="Ma J."/>
        </authorList>
    </citation>
    <scope>NUCLEOTIDE SEQUENCE [LARGE SCALE GENOMIC DNA]</scope>
    <source>
        <strain evidence="3">JCM 6833</strain>
    </source>
</reference>